<dbReference type="Proteomes" id="UP000317650">
    <property type="component" value="Chromosome 8"/>
</dbReference>
<gene>
    <name evidence="3" type="ORF">C4D60_Mb08t00020</name>
</gene>
<reference evidence="3 4" key="1">
    <citation type="journal article" date="2019" name="Nat. Plants">
        <title>Genome sequencing of Musa balbisiana reveals subgenome evolution and function divergence in polyploid bananas.</title>
        <authorList>
            <person name="Yao X."/>
        </authorList>
    </citation>
    <scope>NUCLEOTIDE SEQUENCE [LARGE SCALE GENOMIC DNA]</scope>
    <source>
        <strain evidence="4">cv. DH-PKW</strain>
        <tissue evidence="3">Leaves</tissue>
    </source>
</reference>
<dbReference type="STRING" id="52838.A0A4S8K060"/>
<accession>A0A4S8K060</accession>
<feature type="domain" description="Transcription factor TFIIIB component B'' Myb" evidence="2">
    <location>
        <begin position="1"/>
        <end position="54"/>
    </location>
</feature>
<dbReference type="PANTHER" id="PTHR22929">
    <property type="entry name" value="RNA POLYMERASE III TRANSCRIPTION INITIATION FACTOR B"/>
    <property type="match status" value="1"/>
</dbReference>
<evidence type="ECO:0000313" key="3">
    <source>
        <dbReference type="EMBL" id="THU68070.1"/>
    </source>
</evidence>
<name>A0A4S8K060_MUSBA</name>
<protein>
    <recommendedName>
        <fullName evidence="2">Transcription factor TFIIIB component B'' Myb domain-containing protein</fullName>
    </recommendedName>
</protein>
<proteinExistence type="predicted"/>
<dbReference type="InterPro" id="IPR039467">
    <property type="entry name" value="TFIIIB_B''_Myb"/>
</dbReference>
<sequence>MIQQLFPNRTRHQVKLKFKIEERKHPSQVHDALLRPSKDRTHVMQVIKQLQTRDKANFQRRDRWKKQLASRVTKSSRSDCEDEVEGPEELDDSKGEANSPSNFDEHQGLFEWDGATSPQDTEKDTRWEM</sequence>
<evidence type="ECO:0000259" key="2">
    <source>
        <dbReference type="Pfam" id="PF15963"/>
    </source>
</evidence>
<dbReference type="EMBL" id="PYDT01000002">
    <property type="protein sequence ID" value="THU68070.1"/>
    <property type="molecule type" value="Genomic_DNA"/>
</dbReference>
<dbReference type="PANTHER" id="PTHR22929:SF0">
    <property type="entry name" value="TRANSCRIPTION FACTOR TFIIIB COMPONENT B'' HOMOLOG"/>
    <property type="match status" value="1"/>
</dbReference>
<evidence type="ECO:0000256" key="1">
    <source>
        <dbReference type="SAM" id="MobiDB-lite"/>
    </source>
</evidence>
<organism evidence="3 4">
    <name type="scientific">Musa balbisiana</name>
    <name type="common">Banana</name>
    <dbReference type="NCBI Taxonomy" id="52838"/>
    <lineage>
        <taxon>Eukaryota</taxon>
        <taxon>Viridiplantae</taxon>
        <taxon>Streptophyta</taxon>
        <taxon>Embryophyta</taxon>
        <taxon>Tracheophyta</taxon>
        <taxon>Spermatophyta</taxon>
        <taxon>Magnoliopsida</taxon>
        <taxon>Liliopsida</taxon>
        <taxon>Zingiberales</taxon>
        <taxon>Musaceae</taxon>
        <taxon>Musa</taxon>
    </lineage>
</organism>
<feature type="compositionally biased region" description="Basic and acidic residues" evidence="1">
    <location>
        <begin position="120"/>
        <end position="129"/>
    </location>
</feature>
<dbReference type="AlphaFoldDB" id="A0A4S8K060"/>
<comment type="caution">
    <text evidence="3">The sequence shown here is derived from an EMBL/GenBank/DDBJ whole genome shotgun (WGS) entry which is preliminary data.</text>
</comment>
<dbReference type="GO" id="GO:0001156">
    <property type="term" value="F:TFIIIC-class transcription factor complex binding"/>
    <property type="evidence" value="ECO:0007669"/>
    <property type="project" value="TreeGrafter"/>
</dbReference>
<dbReference type="GO" id="GO:0000126">
    <property type="term" value="C:transcription factor TFIIIB complex"/>
    <property type="evidence" value="ECO:0007669"/>
    <property type="project" value="TreeGrafter"/>
</dbReference>
<keyword evidence="4" id="KW-1185">Reference proteome</keyword>
<dbReference type="Pfam" id="PF15963">
    <property type="entry name" value="Myb_DNA-bind_7"/>
    <property type="match status" value="1"/>
</dbReference>
<evidence type="ECO:0000313" key="4">
    <source>
        <dbReference type="Proteomes" id="UP000317650"/>
    </source>
</evidence>
<dbReference type="GO" id="GO:0070898">
    <property type="term" value="P:RNA polymerase III preinitiation complex assembly"/>
    <property type="evidence" value="ECO:0007669"/>
    <property type="project" value="TreeGrafter"/>
</dbReference>
<feature type="compositionally biased region" description="Acidic residues" evidence="1">
    <location>
        <begin position="80"/>
        <end position="91"/>
    </location>
</feature>
<feature type="region of interest" description="Disordered" evidence="1">
    <location>
        <begin position="54"/>
        <end position="129"/>
    </location>
</feature>